<proteinExistence type="predicted"/>
<dbReference type="SUPFAM" id="SSF63712">
    <property type="entry name" value="Nicotinic receptor ligand binding domain-like"/>
    <property type="match status" value="1"/>
</dbReference>
<gene>
    <name evidence="2" type="primary">jg9124</name>
    <name evidence="2" type="ORF">PAEG_LOCUS6889</name>
</gene>
<evidence type="ECO:0000313" key="2">
    <source>
        <dbReference type="EMBL" id="CAH2224596.1"/>
    </source>
</evidence>
<dbReference type="Pfam" id="PF02931">
    <property type="entry name" value="Neur_chan_LBD"/>
    <property type="match status" value="1"/>
</dbReference>
<sequence>LVSLIDVTINSAIDNRSTDIKAEQRLRSDLLKDYISYKPPSADTTTVQIKFILKHFSFNEEDDNFEMSTWVFLEWQDSRLAWKPEDYSNIDETKIRSMFIWRPSCSFKNVDQLNDDANTEWVKPSAVCKLMSEGNVTCALQLYHQTNCEAKLNNWPYDTKNCTFIFIARRSVPIHSEQHHRVKFSFPPEKTALNSLTYGPGRKDLNNEAKEMYSKLAILTI</sequence>
<dbReference type="EMBL" id="CAKXAJ010020745">
    <property type="protein sequence ID" value="CAH2224596.1"/>
    <property type="molecule type" value="Genomic_DNA"/>
</dbReference>
<dbReference type="CDD" id="cd18989">
    <property type="entry name" value="LGIC_ECD_cation"/>
    <property type="match status" value="1"/>
</dbReference>
<organism evidence="2 3">
    <name type="scientific">Pararge aegeria aegeria</name>
    <dbReference type="NCBI Taxonomy" id="348720"/>
    <lineage>
        <taxon>Eukaryota</taxon>
        <taxon>Metazoa</taxon>
        <taxon>Ecdysozoa</taxon>
        <taxon>Arthropoda</taxon>
        <taxon>Hexapoda</taxon>
        <taxon>Insecta</taxon>
        <taxon>Pterygota</taxon>
        <taxon>Neoptera</taxon>
        <taxon>Endopterygota</taxon>
        <taxon>Lepidoptera</taxon>
        <taxon>Glossata</taxon>
        <taxon>Ditrysia</taxon>
        <taxon>Papilionoidea</taxon>
        <taxon>Nymphalidae</taxon>
        <taxon>Satyrinae</taxon>
        <taxon>Satyrini</taxon>
        <taxon>Parargina</taxon>
        <taxon>Pararge</taxon>
    </lineage>
</organism>
<dbReference type="OrthoDB" id="5975154at2759"/>
<evidence type="ECO:0000259" key="1">
    <source>
        <dbReference type="Pfam" id="PF02931"/>
    </source>
</evidence>
<accession>A0A8S4QZZ7</accession>
<dbReference type="PANTHER" id="PTHR18945">
    <property type="entry name" value="NEUROTRANSMITTER GATED ION CHANNEL"/>
    <property type="match status" value="1"/>
</dbReference>
<dbReference type="AlphaFoldDB" id="A0A8S4QZZ7"/>
<dbReference type="InterPro" id="IPR036734">
    <property type="entry name" value="Neur_chan_lig-bd_sf"/>
</dbReference>
<dbReference type="InterPro" id="IPR006202">
    <property type="entry name" value="Neur_chan_lig-bd"/>
</dbReference>
<comment type="caution">
    <text evidence="2">The sequence shown here is derived from an EMBL/GenBank/DDBJ whole genome shotgun (WGS) entry which is preliminary data.</text>
</comment>
<dbReference type="GO" id="GO:0004888">
    <property type="term" value="F:transmembrane signaling receptor activity"/>
    <property type="evidence" value="ECO:0007669"/>
    <property type="project" value="InterPro"/>
</dbReference>
<dbReference type="InterPro" id="IPR006201">
    <property type="entry name" value="Neur_channel"/>
</dbReference>
<feature type="non-terminal residue" evidence="2">
    <location>
        <position position="1"/>
    </location>
</feature>
<reference evidence="2" key="1">
    <citation type="submission" date="2022-03" db="EMBL/GenBank/DDBJ databases">
        <authorList>
            <person name="Lindestad O."/>
        </authorList>
    </citation>
    <scope>NUCLEOTIDE SEQUENCE</scope>
</reference>
<keyword evidence="3" id="KW-1185">Reference proteome</keyword>
<evidence type="ECO:0000313" key="3">
    <source>
        <dbReference type="Proteomes" id="UP000838756"/>
    </source>
</evidence>
<feature type="domain" description="Neurotransmitter-gated ion-channel ligand-binding" evidence="1">
    <location>
        <begin position="23"/>
        <end position="166"/>
    </location>
</feature>
<dbReference type="GO" id="GO:0016020">
    <property type="term" value="C:membrane"/>
    <property type="evidence" value="ECO:0007669"/>
    <property type="project" value="InterPro"/>
</dbReference>
<protein>
    <submittedName>
        <fullName evidence="2">Jg9124 protein</fullName>
    </submittedName>
</protein>
<dbReference type="Proteomes" id="UP000838756">
    <property type="component" value="Unassembled WGS sequence"/>
</dbReference>
<dbReference type="Gene3D" id="2.70.170.10">
    <property type="entry name" value="Neurotransmitter-gated ion-channel ligand-binding domain"/>
    <property type="match status" value="1"/>
</dbReference>
<dbReference type="GO" id="GO:0005230">
    <property type="term" value="F:extracellular ligand-gated monoatomic ion channel activity"/>
    <property type="evidence" value="ECO:0007669"/>
    <property type="project" value="InterPro"/>
</dbReference>
<name>A0A8S4QZZ7_9NEOP</name>